<dbReference type="InParanoid" id="B0E4Q2"/>
<dbReference type="HOGENOM" id="CLU_1695790_0_0_1"/>
<evidence type="ECO:0000313" key="1">
    <source>
        <dbReference type="EMBL" id="EDQ98177.1"/>
    </source>
</evidence>
<accession>B0E4Q2</accession>
<dbReference type="GeneID" id="6086828"/>
<keyword evidence="2" id="KW-1185">Reference proteome</keyword>
<proteinExistence type="predicted"/>
<reference evidence="1 2" key="1">
    <citation type="journal article" date="2008" name="Nature">
        <title>The genome of Laccaria bicolor provides insights into mycorrhizal symbiosis.</title>
        <authorList>
            <person name="Martin F."/>
            <person name="Aerts A."/>
            <person name="Ahren D."/>
            <person name="Brun A."/>
            <person name="Danchin E.G.J."/>
            <person name="Duchaussoy F."/>
            <person name="Gibon J."/>
            <person name="Kohler A."/>
            <person name="Lindquist E."/>
            <person name="Pereda V."/>
            <person name="Salamov A."/>
            <person name="Shapiro H.J."/>
            <person name="Wuyts J."/>
            <person name="Blaudez D."/>
            <person name="Buee M."/>
            <person name="Brokstein P."/>
            <person name="Canbaeck B."/>
            <person name="Cohen D."/>
            <person name="Courty P.E."/>
            <person name="Coutinho P.M."/>
            <person name="Delaruelle C."/>
            <person name="Detter J.C."/>
            <person name="Deveau A."/>
            <person name="DiFazio S."/>
            <person name="Duplessis S."/>
            <person name="Fraissinet-Tachet L."/>
            <person name="Lucic E."/>
            <person name="Frey-Klett P."/>
            <person name="Fourrey C."/>
            <person name="Feussner I."/>
            <person name="Gay G."/>
            <person name="Grimwood J."/>
            <person name="Hoegger P.J."/>
            <person name="Jain P."/>
            <person name="Kilaru S."/>
            <person name="Labbe J."/>
            <person name="Lin Y.C."/>
            <person name="Legue V."/>
            <person name="Le Tacon F."/>
            <person name="Marmeisse R."/>
            <person name="Melayah D."/>
            <person name="Montanini B."/>
            <person name="Muratet M."/>
            <person name="Nehls U."/>
            <person name="Niculita-Hirzel H."/>
            <person name="Oudot-Le Secq M.P."/>
            <person name="Peter M."/>
            <person name="Quesneville H."/>
            <person name="Rajashekar B."/>
            <person name="Reich M."/>
            <person name="Rouhier N."/>
            <person name="Schmutz J."/>
            <person name="Yin T."/>
            <person name="Chalot M."/>
            <person name="Henrissat B."/>
            <person name="Kuees U."/>
            <person name="Lucas S."/>
            <person name="Van de Peer Y."/>
            <person name="Podila G.K."/>
            <person name="Polle A."/>
            <person name="Pukkila P.J."/>
            <person name="Richardson P.M."/>
            <person name="Rouze P."/>
            <person name="Sanders I.R."/>
            <person name="Stajich J.E."/>
            <person name="Tunlid A."/>
            <person name="Tuskan G."/>
            <person name="Grigoriev I.V."/>
        </authorList>
    </citation>
    <scope>NUCLEOTIDE SEQUENCE [LARGE SCALE GENOMIC DNA]</scope>
    <source>
        <strain evidence="2">S238N-H82 / ATCC MYA-4686</strain>
    </source>
</reference>
<dbReference type="RefSeq" id="XP_001891170.1">
    <property type="nucleotide sequence ID" value="XM_001891135.1"/>
</dbReference>
<sequence>MSTAYASASLRSAGALCDNVFPCVPLNPRVPDGRKSSLGLKNGQGSWFILSYRRRKKGHLIVTASIFEGRVCICLSRMCGSNCDTRSLLFICNIHLDNFAALFCFGFGWLVTEAGFSRTPHLIVFTPWDDTDAWLHFSSADDGLIEVLIVVREFVD</sequence>
<dbReference type="Proteomes" id="UP000001194">
    <property type="component" value="Unassembled WGS sequence"/>
</dbReference>
<protein>
    <submittedName>
        <fullName evidence="1">Predicted protein</fullName>
    </submittedName>
</protein>
<gene>
    <name evidence="1" type="ORF">LACBIDRAFT_336203</name>
</gene>
<dbReference type="EMBL" id="DS547478">
    <property type="protein sequence ID" value="EDQ98177.1"/>
    <property type="molecule type" value="Genomic_DNA"/>
</dbReference>
<organism evidence="2">
    <name type="scientific">Laccaria bicolor (strain S238N-H82 / ATCC MYA-4686)</name>
    <name type="common">Bicoloured deceiver</name>
    <name type="synonym">Laccaria laccata var. bicolor</name>
    <dbReference type="NCBI Taxonomy" id="486041"/>
    <lineage>
        <taxon>Eukaryota</taxon>
        <taxon>Fungi</taxon>
        <taxon>Dikarya</taxon>
        <taxon>Basidiomycota</taxon>
        <taxon>Agaricomycotina</taxon>
        <taxon>Agaricomycetes</taxon>
        <taxon>Agaricomycetidae</taxon>
        <taxon>Agaricales</taxon>
        <taxon>Agaricineae</taxon>
        <taxon>Hydnangiaceae</taxon>
        <taxon>Laccaria</taxon>
    </lineage>
</organism>
<dbReference type="AlphaFoldDB" id="B0E4Q2"/>
<dbReference type="KEGG" id="lbc:LACBIDRAFT_336203"/>
<name>B0E4Q2_LACBS</name>
<evidence type="ECO:0000313" key="2">
    <source>
        <dbReference type="Proteomes" id="UP000001194"/>
    </source>
</evidence>